<accession>A0A2D3VAZ8</accession>
<feature type="compositionally biased region" description="Basic and acidic residues" evidence="1">
    <location>
        <begin position="308"/>
        <end position="330"/>
    </location>
</feature>
<gene>
    <name evidence="2" type="ORF">RCC_05700</name>
</gene>
<dbReference type="OrthoDB" id="3646875at2759"/>
<dbReference type="Proteomes" id="UP000225277">
    <property type="component" value="Unassembled WGS sequence"/>
</dbReference>
<evidence type="ECO:0000313" key="3">
    <source>
        <dbReference type="Proteomes" id="UP000225277"/>
    </source>
</evidence>
<feature type="region of interest" description="Disordered" evidence="1">
    <location>
        <begin position="90"/>
        <end position="345"/>
    </location>
</feature>
<evidence type="ECO:0000256" key="1">
    <source>
        <dbReference type="SAM" id="MobiDB-lite"/>
    </source>
</evidence>
<feature type="compositionally biased region" description="Basic and acidic residues" evidence="1">
    <location>
        <begin position="459"/>
        <end position="471"/>
    </location>
</feature>
<feature type="compositionally biased region" description="Basic residues" evidence="1">
    <location>
        <begin position="192"/>
        <end position="201"/>
    </location>
</feature>
<feature type="compositionally biased region" description="Polar residues" evidence="1">
    <location>
        <begin position="427"/>
        <end position="448"/>
    </location>
</feature>
<proteinExistence type="predicted"/>
<name>A0A2D3VAZ8_9PEZI</name>
<keyword evidence="3" id="KW-1185">Reference proteome</keyword>
<evidence type="ECO:0000313" key="2">
    <source>
        <dbReference type="EMBL" id="CZT19844.1"/>
    </source>
</evidence>
<feature type="compositionally biased region" description="Polar residues" evidence="1">
    <location>
        <begin position="408"/>
        <end position="418"/>
    </location>
</feature>
<dbReference type="GeneID" id="35600853"/>
<protein>
    <submittedName>
        <fullName evidence="2">Uncharacterized protein</fullName>
    </submittedName>
</protein>
<feature type="region of interest" description="Disordered" evidence="1">
    <location>
        <begin position="402"/>
        <end position="476"/>
    </location>
</feature>
<organism evidence="2 3">
    <name type="scientific">Ramularia collo-cygni</name>
    <dbReference type="NCBI Taxonomy" id="112498"/>
    <lineage>
        <taxon>Eukaryota</taxon>
        <taxon>Fungi</taxon>
        <taxon>Dikarya</taxon>
        <taxon>Ascomycota</taxon>
        <taxon>Pezizomycotina</taxon>
        <taxon>Dothideomycetes</taxon>
        <taxon>Dothideomycetidae</taxon>
        <taxon>Mycosphaerellales</taxon>
        <taxon>Mycosphaerellaceae</taxon>
        <taxon>Ramularia</taxon>
    </lineage>
</organism>
<feature type="compositionally biased region" description="Basic residues" evidence="1">
    <location>
        <begin position="236"/>
        <end position="248"/>
    </location>
</feature>
<dbReference type="AlphaFoldDB" id="A0A2D3VAZ8"/>
<sequence length="546" mass="59701">MANPLDLQTFKPLEGDSGRTRTFVFRPLAKGKNLSISPHRYQSLPVALSLDLVGFTADNSYVADRLLRETRLEEMVAYWKREHAEIENKSNGAPLVRSSPHRNTSPTRATTSKPLVIEDSLNDPSTCPPKAILESARPVDNSIIPASAKSNAKKTPRSPPTTCNCPLKHRKAPRRVPSSKDGENGGVDGTHLKLKRLPRAKRAQDDDEPPDPEPSEKSQETLAVECSQCTQLKAPPRGKKIAFRKSRGRFMYVPQSAPGDDDAEDTARNDRSQQMDEVDEEIVPQSVKMADPAPSKHAIRRATETPAPEDRPVFRLATKEPEKRPEDVQIERSFAPADVPIPGATATNASVTNQVSGQEPQTVEEAPFTEQPIIPHDGAAPSEMVVDNAPVIEAVREDSRAAAEVIATNHSTASSEQPVPSEEASRDTSASDAIVPNSSAASQVATGTESKKRSSPAPVEERPAKQQRIDVDLTGDDDLVHVKSEVFEDREQSAAKGMSKVEEEAELEADLEDIRLQRIDIRLAREAAEKSRNLRRLRESRSGAAA</sequence>
<dbReference type="EMBL" id="FJUY01000008">
    <property type="protein sequence ID" value="CZT19844.1"/>
    <property type="molecule type" value="Genomic_DNA"/>
</dbReference>
<feature type="compositionally biased region" description="Basic and acidic residues" evidence="1">
    <location>
        <begin position="265"/>
        <end position="274"/>
    </location>
</feature>
<dbReference type="RefSeq" id="XP_023626734.1">
    <property type="nucleotide sequence ID" value="XM_023770966.1"/>
</dbReference>
<feature type="compositionally biased region" description="Polar residues" evidence="1">
    <location>
        <begin position="101"/>
        <end position="113"/>
    </location>
</feature>
<reference evidence="2 3" key="1">
    <citation type="submission" date="2016-03" db="EMBL/GenBank/DDBJ databases">
        <authorList>
            <person name="Ploux O."/>
        </authorList>
    </citation>
    <scope>NUCLEOTIDE SEQUENCE [LARGE SCALE GENOMIC DNA]</scope>
    <source>
        <strain evidence="2 3">URUG2</strain>
    </source>
</reference>